<dbReference type="VEuPathDB" id="FungiDB:AMAG_15989"/>
<dbReference type="GO" id="GO:0003729">
    <property type="term" value="F:mRNA binding"/>
    <property type="evidence" value="ECO:0007669"/>
    <property type="project" value="InterPro"/>
</dbReference>
<feature type="region of interest" description="Disordered" evidence="6">
    <location>
        <begin position="637"/>
        <end position="657"/>
    </location>
</feature>
<dbReference type="InterPro" id="IPR036855">
    <property type="entry name" value="Znf_CCCH_sf"/>
</dbReference>
<feature type="zinc finger region" description="C3H1-type" evidence="5">
    <location>
        <begin position="378"/>
        <end position="406"/>
    </location>
</feature>
<reference evidence="8 9" key="1">
    <citation type="submission" date="2009-11" db="EMBL/GenBank/DDBJ databases">
        <title>Annotation of Allomyces macrogynus ATCC 38327.</title>
        <authorList>
            <consortium name="The Broad Institute Genome Sequencing Platform"/>
            <person name="Russ C."/>
            <person name="Cuomo C."/>
            <person name="Burger G."/>
            <person name="Gray M.W."/>
            <person name="Holland P.W.H."/>
            <person name="King N."/>
            <person name="Lang F.B.F."/>
            <person name="Roger A.J."/>
            <person name="Ruiz-Trillo I."/>
            <person name="Young S.K."/>
            <person name="Zeng Q."/>
            <person name="Gargeya S."/>
            <person name="Fitzgerald M."/>
            <person name="Haas B."/>
            <person name="Abouelleil A."/>
            <person name="Alvarado L."/>
            <person name="Arachchi H.M."/>
            <person name="Berlin A."/>
            <person name="Chapman S.B."/>
            <person name="Gearin G."/>
            <person name="Goldberg J."/>
            <person name="Griggs A."/>
            <person name="Gujja S."/>
            <person name="Hansen M."/>
            <person name="Heiman D."/>
            <person name="Howarth C."/>
            <person name="Larimer J."/>
            <person name="Lui A."/>
            <person name="MacDonald P.J.P."/>
            <person name="McCowen C."/>
            <person name="Montmayeur A."/>
            <person name="Murphy C."/>
            <person name="Neiman D."/>
            <person name="Pearson M."/>
            <person name="Priest M."/>
            <person name="Roberts A."/>
            <person name="Saif S."/>
            <person name="Shea T."/>
            <person name="Sisk P."/>
            <person name="Stolte C."/>
            <person name="Sykes S."/>
            <person name="Wortman J."/>
            <person name="Nusbaum C."/>
            <person name="Birren B."/>
        </authorList>
    </citation>
    <scope>NUCLEOTIDE SEQUENCE [LARGE SCALE GENOMIC DNA]</scope>
    <source>
        <strain evidence="8 9">ATCC 38327</strain>
    </source>
</reference>
<dbReference type="PANTHER" id="PTHR12547">
    <property type="entry name" value="CCCH ZINC FINGER/TIS11-RELATED"/>
    <property type="match status" value="1"/>
</dbReference>
<dbReference type="STRING" id="578462.A0A0L0TB77"/>
<evidence type="ECO:0000256" key="6">
    <source>
        <dbReference type="SAM" id="MobiDB-lite"/>
    </source>
</evidence>
<dbReference type="AlphaFoldDB" id="A0A0L0TB77"/>
<reference evidence="9" key="2">
    <citation type="submission" date="2009-11" db="EMBL/GenBank/DDBJ databases">
        <title>The Genome Sequence of Allomyces macrogynus strain ATCC 38327.</title>
        <authorList>
            <consortium name="The Broad Institute Genome Sequencing Platform"/>
            <person name="Russ C."/>
            <person name="Cuomo C."/>
            <person name="Shea T."/>
            <person name="Young S.K."/>
            <person name="Zeng Q."/>
            <person name="Koehrsen M."/>
            <person name="Haas B."/>
            <person name="Borodovsky M."/>
            <person name="Guigo R."/>
            <person name="Alvarado L."/>
            <person name="Berlin A."/>
            <person name="Borenstein D."/>
            <person name="Chen Z."/>
            <person name="Engels R."/>
            <person name="Freedman E."/>
            <person name="Gellesch M."/>
            <person name="Goldberg J."/>
            <person name="Griggs A."/>
            <person name="Gujja S."/>
            <person name="Heiman D."/>
            <person name="Hepburn T."/>
            <person name="Howarth C."/>
            <person name="Jen D."/>
            <person name="Larson L."/>
            <person name="Lewis B."/>
            <person name="Mehta T."/>
            <person name="Park D."/>
            <person name="Pearson M."/>
            <person name="Roberts A."/>
            <person name="Saif S."/>
            <person name="Shenoy N."/>
            <person name="Sisk P."/>
            <person name="Stolte C."/>
            <person name="Sykes S."/>
            <person name="Walk T."/>
            <person name="White J."/>
            <person name="Yandava C."/>
            <person name="Burger G."/>
            <person name="Gray M.W."/>
            <person name="Holland P.W.H."/>
            <person name="King N."/>
            <person name="Lang F.B.F."/>
            <person name="Roger A.J."/>
            <person name="Ruiz-Trillo I."/>
            <person name="Lander E."/>
            <person name="Nusbaum C."/>
        </authorList>
    </citation>
    <scope>NUCLEOTIDE SEQUENCE [LARGE SCALE GENOMIC DNA]</scope>
    <source>
        <strain evidence="9">ATCC 38327</strain>
    </source>
</reference>
<feature type="region of interest" description="Disordered" evidence="6">
    <location>
        <begin position="169"/>
        <end position="195"/>
    </location>
</feature>
<evidence type="ECO:0000313" key="9">
    <source>
        <dbReference type="Proteomes" id="UP000054350"/>
    </source>
</evidence>
<dbReference type="PROSITE" id="PS50103">
    <property type="entry name" value="ZF_C3H1"/>
    <property type="match status" value="2"/>
</dbReference>
<feature type="compositionally biased region" description="Pro residues" evidence="6">
    <location>
        <begin position="74"/>
        <end position="84"/>
    </location>
</feature>
<accession>A0A0L0TB77</accession>
<feature type="domain" description="C3H1-type" evidence="7">
    <location>
        <begin position="378"/>
        <end position="406"/>
    </location>
</feature>
<dbReference type="Pfam" id="PF00642">
    <property type="entry name" value="zf-CCCH"/>
    <property type="match status" value="2"/>
</dbReference>
<gene>
    <name evidence="8" type="ORF">AMAG_15989</name>
</gene>
<dbReference type="FunFam" id="4.10.1000.10:FF:000001">
    <property type="entry name" value="zinc finger CCCH domain-containing protein 15-like"/>
    <property type="match status" value="1"/>
</dbReference>
<organism evidence="8 9">
    <name type="scientific">Allomyces macrogynus (strain ATCC 38327)</name>
    <name type="common">Allomyces javanicus var. macrogynus</name>
    <dbReference type="NCBI Taxonomy" id="578462"/>
    <lineage>
        <taxon>Eukaryota</taxon>
        <taxon>Fungi</taxon>
        <taxon>Fungi incertae sedis</taxon>
        <taxon>Blastocladiomycota</taxon>
        <taxon>Blastocladiomycetes</taxon>
        <taxon>Blastocladiales</taxon>
        <taxon>Blastocladiaceae</taxon>
        <taxon>Allomyces</taxon>
    </lineage>
</organism>
<evidence type="ECO:0000256" key="4">
    <source>
        <dbReference type="ARBA" id="ARBA00022833"/>
    </source>
</evidence>
<feature type="compositionally biased region" description="Low complexity" evidence="6">
    <location>
        <begin position="319"/>
        <end position="332"/>
    </location>
</feature>
<keyword evidence="9" id="KW-1185">Reference proteome</keyword>
<dbReference type="FunFam" id="4.10.1000.10:FF:000002">
    <property type="entry name" value="Zinc finger protein 36, C3H1 type-like 1"/>
    <property type="match status" value="1"/>
</dbReference>
<keyword evidence="4 5" id="KW-0862">Zinc</keyword>
<dbReference type="PANTHER" id="PTHR12547:SF18">
    <property type="entry name" value="PROTEIN TIS11"/>
    <property type="match status" value="1"/>
</dbReference>
<feature type="compositionally biased region" description="Low complexity" evidence="6">
    <location>
        <begin position="15"/>
        <end position="73"/>
    </location>
</feature>
<dbReference type="SMART" id="SM00356">
    <property type="entry name" value="ZnF_C3H1"/>
    <property type="match status" value="2"/>
</dbReference>
<proteinExistence type="predicted"/>
<evidence type="ECO:0000256" key="3">
    <source>
        <dbReference type="ARBA" id="ARBA00022771"/>
    </source>
</evidence>
<evidence type="ECO:0000259" key="7">
    <source>
        <dbReference type="PROSITE" id="PS50103"/>
    </source>
</evidence>
<dbReference type="GO" id="GO:0008270">
    <property type="term" value="F:zinc ion binding"/>
    <property type="evidence" value="ECO:0007669"/>
    <property type="project" value="UniProtKB-KW"/>
</dbReference>
<name>A0A0L0TB77_ALLM3</name>
<feature type="compositionally biased region" description="Low complexity" evidence="6">
    <location>
        <begin position="423"/>
        <end position="433"/>
    </location>
</feature>
<feature type="zinc finger region" description="C3H1-type" evidence="5">
    <location>
        <begin position="340"/>
        <end position="368"/>
    </location>
</feature>
<sequence length="762" mass="76659">MADAPPPVPGPAPLPATTGPPADAAAAATQAAADADSAIAHRTRLALARAAAAAKQQQQQQEQQQQQQQQHAAAPPPGQVPFPPASVGADRSLMPPPSAVPAARRSTRSTRARHDAAATAVPGLAGVAVPMPPPPQGPPVPHHPYHLRQRPTPVPSSPLATVTAPAIRTARAPRTKARSPSAHHGVAMPTGPAGPPSAAGLTWGLPPQANVGEVQPHPYLRPKPHRKRVPAPTTANVPMLPPHGTVSPVPPTVSTAFAVPSVHAGAVSIPVTTSMPLTAPPTPVAAGFGPAAVPNGNPSLTVPAPAPMSPGTPSPVPPQSQSQQQQPSAAPATTNRRASLYKTELCRSYEETGACRYGPKCQFAHSPMELRAVHRHPKYKTEICRTFHEQGWCPYGRRCCFIHNDPNSGGKTALRTLVLAKSASPAGSNAPNAPVTPTANGGGARFAPQQAQGQQGQQLPTSPFANALFSPTAAAAARTLATPDRSPLYGTDLFGRAVGDPAGPLGLALAAAAAMSDPDGMDVDDDMPMDVDLDSSLKHELGIDDLDVASAPATPAHTSASGTPVAPSPAWWSPHHAAAATAHASPVGAGASASTAPGWSVWSAPAPGAPPAGATAPFPTNSTGFATVPYLPSPLVEPGLTSSATHSRQSTPPSTAMPLGGASSLFIVPTAPASPSPFHVPGPTPAPVVMGGAQAPMYPSPSSAARAWAAAGQPAHLACAPVASPAPAPSTPHAAVAAANAVAWGVGGAPVAVDAGARRRLF</sequence>
<feature type="compositionally biased region" description="Pro residues" evidence="6">
    <location>
        <begin position="1"/>
        <end position="14"/>
    </location>
</feature>
<evidence type="ECO:0000256" key="2">
    <source>
        <dbReference type="ARBA" id="ARBA00022737"/>
    </source>
</evidence>
<feature type="region of interest" description="Disordered" evidence="6">
    <location>
        <begin position="551"/>
        <end position="572"/>
    </location>
</feature>
<dbReference type="Proteomes" id="UP000054350">
    <property type="component" value="Unassembled WGS sequence"/>
</dbReference>
<keyword evidence="3 5" id="KW-0863">Zinc-finger</keyword>
<dbReference type="OrthoDB" id="410307at2759"/>
<evidence type="ECO:0000256" key="1">
    <source>
        <dbReference type="ARBA" id="ARBA00022723"/>
    </source>
</evidence>
<protein>
    <recommendedName>
        <fullName evidence="7">C3H1-type domain-containing protein</fullName>
    </recommendedName>
</protein>
<dbReference type="SUPFAM" id="SSF90229">
    <property type="entry name" value="CCCH zinc finger"/>
    <property type="match status" value="2"/>
</dbReference>
<feature type="region of interest" description="Disordered" evidence="6">
    <location>
        <begin position="1"/>
        <end position="116"/>
    </location>
</feature>
<feature type="compositionally biased region" description="Polar residues" evidence="6">
    <location>
        <begin position="640"/>
        <end position="654"/>
    </location>
</feature>
<dbReference type="InterPro" id="IPR045877">
    <property type="entry name" value="ZFP36-like"/>
</dbReference>
<dbReference type="InterPro" id="IPR000571">
    <property type="entry name" value="Znf_CCCH"/>
</dbReference>
<feature type="domain" description="C3H1-type" evidence="7">
    <location>
        <begin position="340"/>
        <end position="368"/>
    </location>
</feature>
<feature type="compositionally biased region" description="Pro residues" evidence="6">
    <location>
        <begin position="304"/>
        <end position="318"/>
    </location>
</feature>
<feature type="region of interest" description="Disordered" evidence="6">
    <location>
        <begin position="296"/>
        <end position="336"/>
    </location>
</feature>
<dbReference type="EMBL" id="GG745376">
    <property type="protein sequence ID" value="KNE72048.1"/>
    <property type="molecule type" value="Genomic_DNA"/>
</dbReference>
<keyword evidence="1 5" id="KW-0479">Metal-binding</keyword>
<evidence type="ECO:0000313" key="8">
    <source>
        <dbReference type="EMBL" id="KNE72048.1"/>
    </source>
</evidence>
<feature type="region of interest" description="Disordered" evidence="6">
    <location>
        <begin position="423"/>
        <end position="459"/>
    </location>
</feature>
<keyword evidence="2" id="KW-0677">Repeat</keyword>
<dbReference type="Gene3D" id="4.10.1000.10">
    <property type="entry name" value="Zinc finger, CCCH-type"/>
    <property type="match status" value="2"/>
</dbReference>
<feature type="compositionally biased region" description="Low complexity" evidence="6">
    <location>
        <begin position="445"/>
        <end position="459"/>
    </location>
</feature>
<dbReference type="eggNOG" id="KOG1677">
    <property type="taxonomic scope" value="Eukaryota"/>
</dbReference>
<evidence type="ECO:0000256" key="5">
    <source>
        <dbReference type="PROSITE-ProRule" id="PRU00723"/>
    </source>
</evidence>